<evidence type="ECO:0000259" key="5">
    <source>
        <dbReference type="SMART" id="SM00968"/>
    </source>
</evidence>
<comment type="subcellular location">
    <subcellularLocation>
        <location evidence="2">Nucleus</location>
    </subcellularLocation>
</comment>
<keyword evidence="1 3" id="KW-0175">Coiled coil</keyword>
<proteinExistence type="inferred from homology"/>
<dbReference type="Pfam" id="PF02463">
    <property type="entry name" value="SMC_N"/>
    <property type="match status" value="1"/>
</dbReference>
<keyword evidence="7" id="KW-1185">Reference proteome</keyword>
<feature type="region of interest" description="Disordered" evidence="4">
    <location>
        <begin position="1198"/>
        <end position="1223"/>
    </location>
</feature>
<feature type="domain" description="SMC hinge" evidence="5">
    <location>
        <begin position="538"/>
        <end position="653"/>
    </location>
</feature>
<keyword evidence="2" id="KW-0539">Nucleus</keyword>
<dbReference type="GO" id="GO:0005694">
    <property type="term" value="C:chromosome"/>
    <property type="evidence" value="ECO:0007669"/>
    <property type="project" value="InterPro"/>
</dbReference>
<dbReference type="OrthoDB" id="445553at2759"/>
<dbReference type="GO" id="GO:0005634">
    <property type="term" value="C:nucleus"/>
    <property type="evidence" value="ECO:0007669"/>
    <property type="project" value="UniProtKB-SubCell"/>
</dbReference>
<dbReference type="EMBL" id="CDMY01000395">
    <property type="protein sequence ID" value="CEM09698.1"/>
    <property type="molecule type" value="Genomic_DNA"/>
</dbReference>
<dbReference type="InterPro" id="IPR036277">
    <property type="entry name" value="SMC_hinge_sf"/>
</dbReference>
<dbReference type="VEuPathDB" id="CryptoDB:Vbra_4323"/>
<dbReference type="FunCoup" id="A0A0G4FAP6">
    <property type="interactions" value="577"/>
</dbReference>
<evidence type="ECO:0000256" key="3">
    <source>
        <dbReference type="SAM" id="Coils"/>
    </source>
</evidence>
<feature type="coiled-coil region" evidence="3">
    <location>
        <begin position="691"/>
        <end position="825"/>
    </location>
</feature>
<organism evidence="6 7">
    <name type="scientific">Vitrella brassicaformis (strain CCMP3155)</name>
    <dbReference type="NCBI Taxonomy" id="1169540"/>
    <lineage>
        <taxon>Eukaryota</taxon>
        <taxon>Sar</taxon>
        <taxon>Alveolata</taxon>
        <taxon>Colpodellida</taxon>
        <taxon>Vitrellaceae</taxon>
        <taxon>Vitrella</taxon>
    </lineage>
</organism>
<feature type="compositionally biased region" description="Basic and acidic residues" evidence="4">
    <location>
        <begin position="319"/>
        <end position="328"/>
    </location>
</feature>
<evidence type="ECO:0000256" key="4">
    <source>
        <dbReference type="SAM" id="MobiDB-lite"/>
    </source>
</evidence>
<protein>
    <recommendedName>
        <fullName evidence="2">Structural maintenance of chromosomes protein</fullName>
    </recommendedName>
</protein>
<dbReference type="PhylomeDB" id="A0A0G4FAP6"/>
<dbReference type="PIRSF" id="PIRSF005719">
    <property type="entry name" value="SMC"/>
    <property type="match status" value="1"/>
</dbReference>
<feature type="region of interest" description="Disordered" evidence="4">
    <location>
        <begin position="319"/>
        <end position="339"/>
    </location>
</feature>
<sequence length="1223" mass="140749">MSSSKDKGRPERVYIKRLNLRGFKTYAKETTIEFDPTLNTIVGLNGSGKSNCLLALEVCLSWRSFSGEERKQMVHEGTAKLLTAYIEAIFDNRKKKDGTRPILGFDKDEVSLKKSVGEKKEETFVDGKVVNKKEYEEILESMGFSKSNPYYIVRQGKISELTTMDDAKRLDLLREVAGVRSYDEKRGNADNTLNEADERFLGISENIETINSRLKELQQDEKELKDYNVKHRTKLALEYTLNEKEWSHANAKVSLLSSKLRELGQEREEKEREHQSARSRIADEQRKLDAATAEQEALATELEQLQNKLEQVVRDHTSKQLELGEAKKNLTSTNSAKQSLRTELQELQQQIQTEKSALETDLKPKAIEAESEHGVEDQKLNQLTSERDALLAKQGRSKQFNTVGERNAKLDADIADTERRINDAKRNIQTAKNELAALSKKEEDYAKEEEKQKQDKDKLNRDEDRASAKRGKANTDMGQYNERKRELDREIHQLRQDKALRDRERQTLKQELDRDMPQNIRSGNQAAREWCRSNGEEDNCYGTLLENIKVDENLAIAVEVAAGNNLFNMLVRDDRVASNIVGHVRRQRKGKVECTPIARINPSKRALPELNIDDAVPLADHIGCLRPEAEKAIEQVFGKIICAKNLDTAHRLTKQYDVDCVTPHGEKTNRNGVIRGGSTASLKKITRFAELRVVEGKLAEIEKELHDKETEKKQISQQFDGCFEEEAKLGQELDIIRHKILNIVQQQKQRDEEQQKFAQKRKHWEDTIKRNEAETELLNRQIQRLRTERLTMGLGELTEHETQRLTTIAAEIKQLEREVERLRGITKQRRDMVSDAELRLNGGLQKRQREIEELLASPEDAAAGERKETLDREYKTLEKEKRTLESQKERVEQALKEKESVVKKCQKVMDEAQKTDDGLSNELSNFDAREEELMRKREEQEKKKSEANDRMTKIAIASADRELLKYNKMDVPTLRKELAKINEALGAFGSINQKAVDTFTTFKDQAEQLEETHESFKDTRGKIDDFISTMDRKKDETLYKSFGKINTEFKQTFQELVPRGKAKLVLTTMPKEEVEQYEKEQGLTMSRTDKWKGVTIKVSFSGKEDSYYTMQQLSGGQKTVVALAFIFAIQRHDPFHFYLFDEIDAALDSQYRAAVATLIAKQSEKAQFIVTTFRPELIEPADRCFLVTIRDRQSAMKQIDNERAKQTIQEQNEHGANGQIALQ</sequence>
<dbReference type="PANTHER" id="PTHR43977">
    <property type="entry name" value="STRUCTURAL MAINTENANCE OF CHROMOSOMES PROTEIN 3"/>
    <property type="match status" value="1"/>
</dbReference>
<feature type="compositionally biased region" description="Basic and acidic residues" evidence="4">
    <location>
        <begin position="442"/>
        <end position="467"/>
    </location>
</feature>
<dbReference type="STRING" id="1169540.A0A0G4FAP6"/>
<evidence type="ECO:0000313" key="6">
    <source>
        <dbReference type="EMBL" id="CEM09698.1"/>
    </source>
</evidence>
<feature type="compositionally biased region" description="Basic and acidic residues" evidence="4">
    <location>
        <begin position="264"/>
        <end position="289"/>
    </location>
</feature>
<dbReference type="SUPFAM" id="SSF75553">
    <property type="entry name" value="Smc hinge domain"/>
    <property type="match status" value="1"/>
</dbReference>
<evidence type="ECO:0000256" key="2">
    <source>
        <dbReference type="PIRNR" id="PIRNR005719"/>
    </source>
</evidence>
<evidence type="ECO:0000256" key="1">
    <source>
        <dbReference type="ARBA" id="ARBA00023054"/>
    </source>
</evidence>
<dbReference type="InterPro" id="IPR024704">
    <property type="entry name" value="SMC"/>
</dbReference>
<comment type="similarity">
    <text evidence="2">Belongs to the SMC family.</text>
</comment>
<feature type="compositionally biased region" description="Basic and acidic residues" evidence="4">
    <location>
        <begin position="481"/>
        <end position="503"/>
    </location>
</feature>
<feature type="region of interest" description="Disordered" evidence="4">
    <location>
        <begin position="442"/>
        <end position="503"/>
    </location>
</feature>
<name>A0A0G4FAP6_VITBC</name>
<feature type="region of interest" description="Disordered" evidence="4">
    <location>
        <begin position="264"/>
        <end position="294"/>
    </location>
</feature>
<dbReference type="Gene3D" id="3.30.70.1620">
    <property type="match status" value="1"/>
</dbReference>
<dbReference type="InterPro" id="IPR003395">
    <property type="entry name" value="RecF/RecN/SMC_N"/>
</dbReference>
<dbReference type="SMART" id="SM00968">
    <property type="entry name" value="SMC_hinge"/>
    <property type="match status" value="1"/>
</dbReference>
<dbReference type="OMA" id="GQKTVCA"/>
<dbReference type="InterPro" id="IPR010935">
    <property type="entry name" value="SMC_hinge"/>
</dbReference>
<dbReference type="Gene3D" id="3.40.50.300">
    <property type="entry name" value="P-loop containing nucleotide triphosphate hydrolases"/>
    <property type="match status" value="2"/>
</dbReference>
<dbReference type="GO" id="GO:0005524">
    <property type="term" value="F:ATP binding"/>
    <property type="evidence" value="ECO:0007669"/>
    <property type="project" value="InterPro"/>
</dbReference>
<evidence type="ECO:0000313" key="7">
    <source>
        <dbReference type="Proteomes" id="UP000041254"/>
    </source>
</evidence>
<accession>A0A0G4FAP6</accession>
<dbReference type="Pfam" id="PF06470">
    <property type="entry name" value="SMC_hinge"/>
    <property type="match status" value="1"/>
</dbReference>
<reference evidence="6 7" key="1">
    <citation type="submission" date="2014-11" db="EMBL/GenBank/DDBJ databases">
        <authorList>
            <person name="Zhu J."/>
            <person name="Qi W."/>
            <person name="Song R."/>
        </authorList>
    </citation>
    <scope>NUCLEOTIDE SEQUENCE [LARGE SCALE GENOMIC DNA]</scope>
</reference>
<dbReference type="Gene3D" id="1.20.1060.20">
    <property type="match status" value="1"/>
</dbReference>
<dbReference type="SUPFAM" id="SSF52540">
    <property type="entry name" value="P-loop containing nucleoside triphosphate hydrolases"/>
    <property type="match status" value="2"/>
</dbReference>
<dbReference type="GO" id="GO:0051276">
    <property type="term" value="P:chromosome organization"/>
    <property type="evidence" value="ECO:0007669"/>
    <property type="project" value="InterPro"/>
</dbReference>
<dbReference type="InParanoid" id="A0A0G4FAP6"/>
<gene>
    <name evidence="6" type="ORF">Vbra_4323</name>
</gene>
<dbReference type="InterPro" id="IPR027417">
    <property type="entry name" value="P-loop_NTPase"/>
</dbReference>
<dbReference type="AlphaFoldDB" id="A0A0G4FAP6"/>
<feature type="coiled-coil region" evidence="3">
    <location>
        <begin position="867"/>
        <end position="950"/>
    </location>
</feature>
<dbReference type="Proteomes" id="UP000041254">
    <property type="component" value="Unassembled WGS sequence"/>
</dbReference>
<dbReference type="GO" id="GO:0016887">
    <property type="term" value="F:ATP hydrolysis activity"/>
    <property type="evidence" value="ECO:0007669"/>
    <property type="project" value="InterPro"/>
</dbReference>